<dbReference type="SUPFAM" id="SSF53067">
    <property type="entry name" value="Actin-like ATPase domain"/>
    <property type="match status" value="1"/>
</dbReference>
<evidence type="ECO:0000256" key="1">
    <source>
        <dbReference type="ARBA" id="ARBA00002486"/>
    </source>
</evidence>
<dbReference type="InterPro" id="IPR049874">
    <property type="entry name" value="ROK_cs"/>
</dbReference>
<dbReference type="Proteomes" id="UP001330016">
    <property type="component" value="Unassembled WGS sequence"/>
</dbReference>
<dbReference type="InterPro" id="IPR000600">
    <property type="entry name" value="ROK"/>
</dbReference>
<dbReference type="Gene3D" id="3.30.420.40">
    <property type="match status" value="2"/>
</dbReference>
<keyword evidence="3" id="KW-0859">Xylose metabolism</keyword>
<evidence type="ECO:0000313" key="4">
    <source>
        <dbReference type="EMBL" id="MEE6717127.1"/>
    </source>
</evidence>
<gene>
    <name evidence="4" type="ORF">PS435_14895</name>
</gene>
<comment type="similarity">
    <text evidence="2">Belongs to the ROK (NagC/XylR) family.</text>
</comment>
<evidence type="ECO:0000313" key="5">
    <source>
        <dbReference type="Proteomes" id="UP001330016"/>
    </source>
</evidence>
<keyword evidence="3" id="KW-0119">Carbohydrate metabolism</keyword>
<dbReference type="PANTHER" id="PTHR18964:SF149">
    <property type="entry name" value="BIFUNCTIONAL UDP-N-ACETYLGLUCOSAMINE 2-EPIMERASE_N-ACETYLMANNOSAMINE KINASE"/>
    <property type="match status" value="1"/>
</dbReference>
<dbReference type="PROSITE" id="PS01125">
    <property type="entry name" value="ROK"/>
    <property type="match status" value="1"/>
</dbReference>
<dbReference type="EMBL" id="JAQSGK010000072">
    <property type="protein sequence ID" value="MEE6717127.1"/>
    <property type="molecule type" value="Genomic_DNA"/>
</dbReference>
<dbReference type="InterPro" id="IPR043129">
    <property type="entry name" value="ATPase_NBD"/>
</dbReference>
<dbReference type="SUPFAM" id="SSF46785">
    <property type="entry name" value="Winged helix' DNA-binding domain"/>
    <property type="match status" value="1"/>
</dbReference>
<dbReference type="InterPro" id="IPR036390">
    <property type="entry name" value="WH_DNA-bd_sf"/>
</dbReference>
<name>A0ABU7T3G1_9LACO</name>
<organism evidence="4 5">
    <name type="scientific">Schleiferilactobacillus harbinensis</name>
    <dbReference type="NCBI Taxonomy" id="304207"/>
    <lineage>
        <taxon>Bacteria</taxon>
        <taxon>Bacillati</taxon>
        <taxon>Bacillota</taxon>
        <taxon>Bacilli</taxon>
        <taxon>Lactobacillales</taxon>
        <taxon>Lactobacillaceae</taxon>
        <taxon>Schleiferilactobacillus</taxon>
    </lineage>
</organism>
<evidence type="ECO:0000256" key="2">
    <source>
        <dbReference type="ARBA" id="ARBA00006479"/>
    </source>
</evidence>
<dbReference type="Pfam" id="PF13412">
    <property type="entry name" value="HTH_24"/>
    <property type="match status" value="1"/>
</dbReference>
<comment type="function">
    <text evidence="1">Transcriptional repressor of xylose-utilizing enzymes.</text>
</comment>
<dbReference type="InterPro" id="IPR036388">
    <property type="entry name" value="WH-like_DNA-bd_sf"/>
</dbReference>
<protein>
    <submittedName>
        <fullName evidence="4">ROK family transcriptional regulator</fullName>
    </submittedName>
</protein>
<evidence type="ECO:0000256" key="3">
    <source>
        <dbReference type="ARBA" id="ARBA00022629"/>
    </source>
</evidence>
<reference evidence="4 5" key="1">
    <citation type="submission" date="2023-02" db="EMBL/GenBank/DDBJ databases">
        <title>The predominant lactic acid bacteria and yeasts involved in the spontaneous fermentation of millet during the production of the traditional porridge Hausa koko in Ghana.</title>
        <authorList>
            <person name="Atter A."/>
            <person name="Diaz M."/>
        </authorList>
    </citation>
    <scope>NUCLEOTIDE SEQUENCE [LARGE SCALE GENOMIC DNA]</scope>
    <source>
        <strain evidence="4 5">FI11640</strain>
    </source>
</reference>
<dbReference type="RefSeq" id="WP_331244567.1">
    <property type="nucleotide sequence ID" value="NZ_JAQSGJ010000072.1"/>
</dbReference>
<dbReference type="Pfam" id="PF00480">
    <property type="entry name" value="ROK"/>
    <property type="match status" value="1"/>
</dbReference>
<sequence length="387" mass="43990">MEQLRRQDILHQHNIKLVLREMFNHQKISRVDIARRLKLNKSTVSNLYSELEERGYTLEVGSGESTKAGGRKPVLLTINTKFGYFLNFDLGFNHLHVMANYFNGDVAYFRRINTRDYSIHQILTVIDHEIQKSFRQVQTDEGLLGICFSIHGVVVNNKVVTSPWINMEDVNLVEYFTAKYAVPIILENEANLAAIYERDFNGAAGKENILMLSIHKGIGAGIIWNNRLYRGYNGTAGEIGRSLMFTDGNSLLNDKKQKVEDYCSEDAIIDQIKEQKQLTTLIRDDVVRLDAEGDQEVKQILTSFSDSIARIIFNVTTTLAPEAIYINSPLIESIPRLMSQIQRALHQLGITQPVALTKNSSYATMLGGCSLILHRVMEMDDFDLHFT</sequence>
<dbReference type="Gene3D" id="1.10.10.10">
    <property type="entry name" value="Winged helix-like DNA-binding domain superfamily/Winged helix DNA-binding domain"/>
    <property type="match status" value="1"/>
</dbReference>
<comment type="caution">
    <text evidence="4">The sequence shown here is derived from an EMBL/GenBank/DDBJ whole genome shotgun (WGS) entry which is preliminary data.</text>
</comment>
<accession>A0ABU7T3G1</accession>
<keyword evidence="5" id="KW-1185">Reference proteome</keyword>
<proteinExistence type="inferred from homology"/>
<dbReference type="PANTHER" id="PTHR18964">
    <property type="entry name" value="ROK (REPRESSOR, ORF, KINASE) FAMILY"/>
    <property type="match status" value="1"/>
</dbReference>